<keyword evidence="4" id="KW-0812">Transmembrane</keyword>
<keyword evidence="7" id="KW-0143">Chaperone</keyword>
<keyword evidence="5" id="KW-1133">Transmembrane helix</keyword>
<dbReference type="EMBL" id="BAAAEW010000008">
    <property type="protein sequence ID" value="GAA0748667.1"/>
    <property type="molecule type" value="Genomic_DNA"/>
</dbReference>
<dbReference type="InterPro" id="IPR027304">
    <property type="entry name" value="Trigger_fact/SurA_dom_sf"/>
</dbReference>
<dbReference type="SUPFAM" id="SSF109998">
    <property type="entry name" value="Triger factor/SurA peptide-binding domain-like"/>
    <property type="match status" value="1"/>
</dbReference>
<evidence type="ECO:0000256" key="5">
    <source>
        <dbReference type="ARBA" id="ARBA00022989"/>
    </source>
</evidence>
<evidence type="ECO:0000256" key="4">
    <source>
        <dbReference type="ARBA" id="ARBA00022692"/>
    </source>
</evidence>
<evidence type="ECO:0000256" key="7">
    <source>
        <dbReference type="ARBA" id="ARBA00023186"/>
    </source>
</evidence>
<dbReference type="Pfam" id="PF13616">
    <property type="entry name" value="Rotamase_3"/>
    <property type="match status" value="1"/>
</dbReference>
<dbReference type="SUPFAM" id="SSF54534">
    <property type="entry name" value="FKBP-like"/>
    <property type="match status" value="1"/>
</dbReference>
<dbReference type="RefSeq" id="WP_141287695.1">
    <property type="nucleotide sequence ID" value="NZ_BAAAEW010000008.1"/>
</dbReference>
<evidence type="ECO:0000256" key="11">
    <source>
        <dbReference type="PROSITE-ProRule" id="PRU00278"/>
    </source>
</evidence>
<proteinExistence type="inferred from homology"/>
<evidence type="ECO:0000256" key="8">
    <source>
        <dbReference type="ARBA" id="ARBA00038408"/>
    </source>
</evidence>
<evidence type="ECO:0000256" key="2">
    <source>
        <dbReference type="ARBA" id="ARBA00022475"/>
    </source>
</evidence>
<dbReference type="PROSITE" id="PS50198">
    <property type="entry name" value="PPIC_PPIASE_2"/>
    <property type="match status" value="1"/>
</dbReference>
<dbReference type="InterPro" id="IPR046357">
    <property type="entry name" value="PPIase_dom_sf"/>
</dbReference>
<evidence type="ECO:0000259" key="12">
    <source>
        <dbReference type="PROSITE" id="PS50198"/>
    </source>
</evidence>
<evidence type="ECO:0000313" key="13">
    <source>
        <dbReference type="EMBL" id="GAA0748667.1"/>
    </source>
</evidence>
<dbReference type="PANTHER" id="PTHR47529">
    <property type="entry name" value="PEPTIDYL-PROLYL CIS-TRANS ISOMERASE D"/>
    <property type="match status" value="1"/>
</dbReference>
<evidence type="ECO:0000256" key="9">
    <source>
        <dbReference type="ARBA" id="ARBA00040743"/>
    </source>
</evidence>
<dbReference type="PANTHER" id="PTHR47529:SF1">
    <property type="entry name" value="PERIPLASMIC CHAPERONE PPID"/>
    <property type="match status" value="1"/>
</dbReference>
<gene>
    <name evidence="13" type="ORF">GCM10009107_18450</name>
</gene>
<keyword evidence="11" id="KW-0413">Isomerase</keyword>
<sequence length="637" mass="69592">MFDFVRSHNRLLQGLLVLLIFPSFVFFGLQGYSSFTSDAAATVAKVDGRAIKQSELDAAHRQQIEQMRERMPNIDVKLFDTPEMKRQTLDELVRERVMETAVAKQNLGVSDLRLQQLFVADPQFAMLRKPDGSLNKEFLAAQGMTATQFQERVRQQYAMRQVLAGVNESAVTGKALLSANVNALLDQREVQLQRFEAGAYMDKVKPTDAEIEAFYKAHGSQFHSPEVAKIEYVVLDLAQLQKQVQVSEEDLKTYYEQNKALRYTAPEERRASHILIAAAKDAPAAERAKAKEKAEGLLAELSKQPERFAELAKKNSADPGSAEKGGDLDFFGRGAMTKPFEDAAFAMKKDELSKVVESDYGFHIIKLTDVRGGQVKPFDSVRAEIVDEVSKQAAQKNYAAAAEEFSNTVEDQSDSLQPVVDKLKLTKLNASVRRQPVPNAAGPLASAKLLDAVFGNEVLKNKRNTQAIETGPSQMVAARVTEYQPEHLRPLAEVHDDVLKQVQAEQAAAAARKEGEARVAALKQNPAEALPQAVTVSRAKDQGLPRQVVDAALAADLSKAPAVVGVDLGAQGFAVLKVLKSLPRIAGDADVASAQPAVARALASAETAAYYEALKRRYKVDIKLKAPEPAASAAEAN</sequence>
<reference evidence="14" key="1">
    <citation type="journal article" date="2019" name="Int. J. Syst. Evol. Microbiol.">
        <title>The Global Catalogue of Microorganisms (GCM) 10K type strain sequencing project: providing services to taxonomists for standard genome sequencing and annotation.</title>
        <authorList>
            <consortium name="The Broad Institute Genomics Platform"/>
            <consortium name="The Broad Institute Genome Sequencing Center for Infectious Disease"/>
            <person name="Wu L."/>
            <person name="Ma J."/>
        </authorList>
    </citation>
    <scope>NUCLEOTIDE SEQUENCE [LARGE SCALE GENOMIC DNA]</scope>
    <source>
        <strain evidence="14">JCM 15503</strain>
    </source>
</reference>
<organism evidence="13 14">
    <name type="scientific">Ideonella azotifigens</name>
    <dbReference type="NCBI Taxonomy" id="513160"/>
    <lineage>
        <taxon>Bacteria</taxon>
        <taxon>Pseudomonadati</taxon>
        <taxon>Pseudomonadota</taxon>
        <taxon>Betaproteobacteria</taxon>
        <taxon>Burkholderiales</taxon>
        <taxon>Sphaerotilaceae</taxon>
        <taxon>Ideonella</taxon>
    </lineage>
</organism>
<evidence type="ECO:0000313" key="14">
    <source>
        <dbReference type="Proteomes" id="UP001500279"/>
    </source>
</evidence>
<dbReference type="Gene3D" id="1.10.4030.10">
    <property type="entry name" value="Porin chaperone SurA, peptide-binding domain"/>
    <property type="match status" value="1"/>
</dbReference>
<evidence type="ECO:0000256" key="3">
    <source>
        <dbReference type="ARBA" id="ARBA00022519"/>
    </source>
</evidence>
<evidence type="ECO:0000256" key="6">
    <source>
        <dbReference type="ARBA" id="ARBA00023136"/>
    </source>
</evidence>
<accession>A0ABP3V5D5</accession>
<keyword evidence="14" id="KW-1185">Reference proteome</keyword>
<name>A0ABP3V5D5_9BURK</name>
<keyword evidence="11" id="KW-0697">Rotamase</keyword>
<comment type="caution">
    <text evidence="13">The sequence shown here is derived from an EMBL/GenBank/DDBJ whole genome shotgun (WGS) entry which is preliminary data.</text>
</comment>
<keyword evidence="2" id="KW-1003">Cell membrane</keyword>
<dbReference type="InterPro" id="IPR052029">
    <property type="entry name" value="PpiD_chaperone"/>
</dbReference>
<comment type="subcellular location">
    <subcellularLocation>
        <location evidence="1">Cell inner membrane</location>
        <topology evidence="1">Single-pass type II membrane protein</topology>
        <orientation evidence="1">Periplasmic side</orientation>
    </subcellularLocation>
</comment>
<dbReference type="Proteomes" id="UP001500279">
    <property type="component" value="Unassembled WGS sequence"/>
</dbReference>
<evidence type="ECO:0000256" key="1">
    <source>
        <dbReference type="ARBA" id="ARBA00004382"/>
    </source>
</evidence>
<comment type="similarity">
    <text evidence="8">Belongs to the PpiD chaperone family.</text>
</comment>
<keyword evidence="6" id="KW-0472">Membrane</keyword>
<protein>
    <recommendedName>
        <fullName evidence="9">Periplasmic chaperone PpiD</fullName>
    </recommendedName>
    <alternativeName>
        <fullName evidence="10">Periplasmic folding chaperone</fullName>
    </alternativeName>
</protein>
<keyword evidence="3" id="KW-0997">Cell inner membrane</keyword>
<evidence type="ECO:0000256" key="10">
    <source>
        <dbReference type="ARBA" id="ARBA00042775"/>
    </source>
</evidence>
<dbReference type="InterPro" id="IPR000297">
    <property type="entry name" value="PPIase_PpiC"/>
</dbReference>
<dbReference type="Pfam" id="PF13624">
    <property type="entry name" value="SurA_N_3"/>
    <property type="match status" value="1"/>
</dbReference>
<feature type="domain" description="PpiC" evidence="12">
    <location>
        <begin position="266"/>
        <end position="369"/>
    </location>
</feature>
<dbReference type="Gene3D" id="3.10.50.40">
    <property type="match status" value="1"/>
</dbReference>